<gene>
    <name evidence="1" type="ORF">QYM36_017971</name>
</gene>
<evidence type="ECO:0000313" key="1">
    <source>
        <dbReference type="EMBL" id="KAK2703675.1"/>
    </source>
</evidence>
<dbReference type="InterPro" id="IPR043502">
    <property type="entry name" value="DNA/RNA_pol_sf"/>
</dbReference>
<sequence>MGQLYVDYVVMIEQKNGSIRLCIDPVDLNKCVKHPYYPIPTLEDVTAKLHSATGFSKMDARSVQDKFQRCIEEAFDGLEGVAIIIDNILVYGSNQEEHDRRLKTVMERALKKGVKRL</sequence>
<evidence type="ECO:0000313" key="2">
    <source>
        <dbReference type="Proteomes" id="UP001187531"/>
    </source>
</evidence>
<dbReference type="Proteomes" id="UP001187531">
    <property type="component" value="Unassembled WGS sequence"/>
</dbReference>
<reference evidence="1" key="1">
    <citation type="submission" date="2023-07" db="EMBL/GenBank/DDBJ databases">
        <title>Chromosome-level genome assembly of Artemia franciscana.</title>
        <authorList>
            <person name="Jo E."/>
        </authorList>
    </citation>
    <scope>NUCLEOTIDE SEQUENCE</scope>
    <source>
        <tissue evidence="1">Whole body</tissue>
    </source>
</reference>
<dbReference type="GO" id="GO:0071897">
    <property type="term" value="P:DNA biosynthetic process"/>
    <property type="evidence" value="ECO:0007669"/>
    <property type="project" value="UniProtKB-ARBA"/>
</dbReference>
<protein>
    <recommendedName>
        <fullName evidence="3">Reverse transcriptase domain-containing protein</fullName>
    </recommendedName>
</protein>
<dbReference type="AlphaFoldDB" id="A0AA88H393"/>
<dbReference type="PANTHER" id="PTHR37984:SF7">
    <property type="entry name" value="INTEGRASE CATALYTIC DOMAIN-CONTAINING PROTEIN"/>
    <property type="match status" value="1"/>
</dbReference>
<dbReference type="SUPFAM" id="SSF56672">
    <property type="entry name" value="DNA/RNA polymerases"/>
    <property type="match status" value="1"/>
</dbReference>
<dbReference type="PANTHER" id="PTHR37984">
    <property type="entry name" value="PROTEIN CBG26694"/>
    <property type="match status" value="1"/>
</dbReference>
<comment type="caution">
    <text evidence="1">The sequence shown here is derived from an EMBL/GenBank/DDBJ whole genome shotgun (WGS) entry which is preliminary data.</text>
</comment>
<name>A0AA88H393_ARTSF</name>
<dbReference type="Gene3D" id="3.30.70.270">
    <property type="match status" value="2"/>
</dbReference>
<evidence type="ECO:0008006" key="3">
    <source>
        <dbReference type="Google" id="ProtNLM"/>
    </source>
</evidence>
<organism evidence="1 2">
    <name type="scientific">Artemia franciscana</name>
    <name type="common">Brine shrimp</name>
    <name type="synonym">Artemia sanfranciscana</name>
    <dbReference type="NCBI Taxonomy" id="6661"/>
    <lineage>
        <taxon>Eukaryota</taxon>
        <taxon>Metazoa</taxon>
        <taxon>Ecdysozoa</taxon>
        <taxon>Arthropoda</taxon>
        <taxon>Crustacea</taxon>
        <taxon>Branchiopoda</taxon>
        <taxon>Anostraca</taxon>
        <taxon>Artemiidae</taxon>
        <taxon>Artemia</taxon>
    </lineage>
</organism>
<dbReference type="InterPro" id="IPR050951">
    <property type="entry name" value="Retrovirus_Pol_polyprotein"/>
</dbReference>
<dbReference type="Gene3D" id="3.10.10.10">
    <property type="entry name" value="HIV Type 1 Reverse Transcriptase, subunit A, domain 1"/>
    <property type="match status" value="1"/>
</dbReference>
<dbReference type="EMBL" id="JAVRJZ010000081">
    <property type="protein sequence ID" value="KAK2703675.1"/>
    <property type="molecule type" value="Genomic_DNA"/>
</dbReference>
<dbReference type="InterPro" id="IPR043128">
    <property type="entry name" value="Rev_trsase/Diguanyl_cyclase"/>
</dbReference>
<proteinExistence type="predicted"/>
<keyword evidence="2" id="KW-1185">Reference proteome</keyword>
<accession>A0AA88H393</accession>